<feature type="domain" description="Rhodopsin" evidence="8">
    <location>
        <begin position="39"/>
        <end position="285"/>
    </location>
</feature>
<evidence type="ECO:0000256" key="3">
    <source>
        <dbReference type="ARBA" id="ARBA00022989"/>
    </source>
</evidence>
<dbReference type="PANTHER" id="PTHR33048">
    <property type="entry name" value="PTH11-LIKE INTEGRAL MEMBRANE PROTEIN (AFU_ORTHOLOGUE AFUA_5G11245)"/>
    <property type="match status" value="1"/>
</dbReference>
<evidence type="ECO:0000313" key="10">
    <source>
        <dbReference type="Proteomes" id="UP001390339"/>
    </source>
</evidence>
<dbReference type="EMBL" id="JAPCWZ010000010">
    <property type="protein sequence ID" value="KAK8849147.1"/>
    <property type="molecule type" value="Genomic_DNA"/>
</dbReference>
<organism evidence="9 10">
    <name type="scientific">Apiospora arundinis</name>
    <dbReference type="NCBI Taxonomy" id="335852"/>
    <lineage>
        <taxon>Eukaryota</taxon>
        <taxon>Fungi</taxon>
        <taxon>Dikarya</taxon>
        <taxon>Ascomycota</taxon>
        <taxon>Pezizomycotina</taxon>
        <taxon>Sordariomycetes</taxon>
        <taxon>Xylariomycetidae</taxon>
        <taxon>Amphisphaeriales</taxon>
        <taxon>Apiosporaceae</taxon>
        <taxon>Apiospora</taxon>
    </lineage>
</organism>
<proteinExistence type="inferred from homology"/>
<evidence type="ECO:0000256" key="5">
    <source>
        <dbReference type="ARBA" id="ARBA00038359"/>
    </source>
</evidence>
<comment type="subcellular location">
    <subcellularLocation>
        <location evidence="1">Membrane</location>
        <topology evidence="1">Multi-pass membrane protein</topology>
    </subcellularLocation>
</comment>
<feature type="transmembrane region" description="Helical" evidence="7">
    <location>
        <begin position="54"/>
        <end position="76"/>
    </location>
</feature>
<evidence type="ECO:0000256" key="2">
    <source>
        <dbReference type="ARBA" id="ARBA00022692"/>
    </source>
</evidence>
<dbReference type="InterPro" id="IPR049326">
    <property type="entry name" value="Rhodopsin_dom_fungi"/>
</dbReference>
<accession>A0ABR2HLX1</accession>
<evidence type="ECO:0000259" key="8">
    <source>
        <dbReference type="Pfam" id="PF20684"/>
    </source>
</evidence>
<evidence type="ECO:0000256" key="6">
    <source>
        <dbReference type="SAM" id="MobiDB-lite"/>
    </source>
</evidence>
<feature type="transmembrane region" description="Helical" evidence="7">
    <location>
        <begin position="266"/>
        <end position="284"/>
    </location>
</feature>
<gene>
    <name evidence="9" type="ORF">PGQ11_015627</name>
</gene>
<dbReference type="InterPro" id="IPR052337">
    <property type="entry name" value="SAT4-like"/>
</dbReference>
<feature type="transmembrane region" description="Helical" evidence="7">
    <location>
        <begin position="22"/>
        <end position="42"/>
    </location>
</feature>
<keyword evidence="4 7" id="KW-0472">Membrane</keyword>
<feature type="transmembrane region" description="Helical" evidence="7">
    <location>
        <begin position="138"/>
        <end position="158"/>
    </location>
</feature>
<dbReference type="PANTHER" id="PTHR33048:SF47">
    <property type="entry name" value="INTEGRAL MEMBRANE PROTEIN-RELATED"/>
    <property type="match status" value="1"/>
</dbReference>
<feature type="region of interest" description="Disordered" evidence="6">
    <location>
        <begin position="327"/>
        <end position="377"/>
    </location>
</feature>
<feature type="transmembrane region" description="Helical" evidence="7">
    <location>
        <begin position="98"/>
        <end position="126"/>
    </location>
</feature>
<comment type="caution">
    <text evidence="9">The sequence shown here is derived from an EMBL/GenBank/DDBJ whole genome shotgun (WGS) entry which is preliminary data.</text>
</comment>
<name>A0ABR2HLX1_9PEZI</name>
<protein>
    <recommendedName>
        <fullName evidence="8">Rhodopsin domain-containing protein</fullName>
    </recommendedName>
</protein>
<keyword evidence="2 7" id="KW-0812">Transmembrane</keyword>
<evidence type="ECO:0000256" key="4">
    <source>
        <dbReference type="ARBA" id="ARBA00023136"/>
    </source>
</evidence>
<evidence type="ECO:0000256" key="7">
    <source>
        <dbReference type="SAM" id="Phobius"/>
    </source>
</evidence>
<feature type="transmembrane region" description="Helical" evidence="7">
    <location>
        <begin position="183"/>
        <end position="202"/>
    </location>
</feature>
<keyword evidence="10" id="KW-1185">Reference proteome</keyword>
<reference evidence="9 10" key="1">
    <citation type="journal article" date="2024" name="IMA Fungus">
        <title>Apiospora arundinis, a panoply of carbohydrate-active enzymes and secondary metabolites.</title>
        <authorList>
            <person name="Sorensen T."/>
            <person name="Petersen C."/>
            <person name="Muurmann A.T."/>
            <person name="Christiansen J.V."/>
            <person name="Brundto M.L."/>
            <person name="Overgaard C.K."/>
            <person name="Boysen A.T."/>
            <person name="Wollenberg R.D."/>
            <person name="Larsen T.O."/>
            <person name="Sorensen J.L."/>
            <person name="Nielsen K.L."/>
            <person name="Sondergaard T.E."/>
        </authorList>
    </citation>
    <scope>NUCLEOTIDE SEQUENCE [LARGE SCALE GENOMIC DNA]</scope>
    <source>
        <strain evidence="9 10">AAU 773</strain>
    </source>
</reference>
<comment type="similarity">
    <text evidence="5">Belongs to the SAT4 family.</text>
</comment>
<dbReference type="Pfam" id="PF20684">
    <property type="entry name" value="Fung_rhodopsin"/>
    <property type="match status" value="1"/>
</dbReference>
<dbReference type="Proteomes" id="UP001390339">
    <property type="component" value="Unassembled WGS sequence"/>
</dbReference>
<evidence type="ECO:0000256" key="1">
    <source>
        <dbReference type="ARBA" id="ARBA00004141"/>
    </source>
</evidence>
<keyword evidence="3 7" id="KW-1133">Transmembrane helix</keyword>
<evidence type="ECO:0000313" key="9">
    <source>
        <dbReference type="EMBL" id="KAK8849147.1"/>
    </source>
</evidence>
<sequence length="400" mass="44023">MSTTDPSTIQPPLDFSDKGPDIISSGAVLGFVSTVIVALRFWSRRLIHQQFGLSDYLCLAALLFHHGVLASGSVMVKQGGLGRDFRVVFTEDPGSVTILYQALFVGEITYTFSSPLIKLSVLAFYWKMFPTRTVKVGCTLLGFACVAWWIAIFILNFTQCRPLEAFWRIELQALPTTKCIDPILAFFANSIVNCIIDFFTVIMPIQEVLKLQTTTRRKVNISIVFLLGGVAFAASLVRTIFVGFLWKQGVTNFTKQFIVPAVAFEVEIYAAIMGACLPMMVPVYRKLRFGDALKPTSGGSGSSKTPFSGTNTVVAANMHRRNMELASGSGGGSFEQLRGSEDGLTPANYHRGHRSHVSSSPAVDGSRDSDNENYPLEAIKVRRDLTWREQHRDGGDGSHV</sequence>
<feature type="transmembrane region" description="Helical" evidence="7">
    <location>
        <begin position="223"/>
        <end position="246"/>
    </location>
</feature>